<dbReference type="InterPro" id="IPR038606">
    <property type="entry name" value="To_sf"/>
</dbReference>
<name>A0AAW1DBB6_9HEMI</name>
<dbReference type="InterPro" id="IPR010562">
    <property type="entry name" value="Haemolymph_juvenile_hormone-bd"/>
</dbReference>
<dbReference type="EMBL" id="JAPXFL010000004">
    <property type="protein sequence ID" value="KAK9508309.1"/>
    <property type="molecule type" value="Genomic_DNA"/>
</dbReference>
<dbReference type="GO" id="GO:0005615">
    <property type="term" value="C:extracellular space"/>
    <property type="evidence" value="ECO:0007669"/>
    <property type="project" value="TreeGrafter"/>
</dbReference>
<accession>A0AAW1DBB6</accession>
<dbReference type="PANTHER" id="PTHR11008">
    <property type="entry name" value="PROTEIN TAKEOUT-LIKE PROTEIN"/>
    <property type="match status" value="1"/>
</dbReference>
<protein>
    <submittedName>
        <fullName evidence="1">Uncharacterized protein</fullName>
    </submittedName>
</protein>
<evidence type="ECO:0000313" key="2">
    <source>
        <dbReference type="Proteomes" id="UP001461498"/>
    </source>
</evidence>
<dbReference type="Proteomes" id="UP001461498">
    <property type="component" value="Unassembled WGS sequence"/>
</dbReference>
<keyword evidence="2" id="KW-1185">Reference proteome</keyword>
<comment type="caution">
    <text evidence="1">The sequence shown here is derived from an EMBL/GenBank/DDBJ whole genome shotgun (WGS) entry which is preliminary data.</text>
</comment>
<reference evidence="1 2" key="1">
    <citation type="submission" date="2022-12" db="EMBL/GenBank/DDBJ databases">
        <title>Chromosome-level genome assembly of true bugs.</title>
        <authorList>
            <person name="Ma L."/>
            <person name="Li H."/>
        </authorList>
    </citation>
    <scope>NUCLEOTIDE SEQUENCE [LARGE SCALE GENOMIC DNA]</scope>
    <source>
        <strain evidence="1">Lab_2022b</strain>
    </source>
</reference>
<dbReference type="Gene3D" id="3.15.10.30">
    <property type="entry name" value="Haemolymph juvenile hormone binding protein"/>
    <property type="match status" value="1"/>
</dbReference>
<proteinExistence type="predicted"/>
<gene>
    <name evidence="1" type="ORF">O3M35_008002</name>
</gene>
<sequence length="190" mass="21285">MRKIGLKRLDPWKLYKHHFHVTKGPVTVGLTLDKGVVMGLGNTTFQAARLNLTSSNVTSLSQLKTNYKILLRTNCCLLPFILDLAFNKLINDNWELFYDTIKEEVERYLTTSIQRCLRSEPQLDKCLLRAAKQAVPRFAKGIAEIGVEALDPLTGANFTLGSDTGPVALRVYADHVNITGPSKIQIKKIM</sequence>
<dbReference type="AlphaFoldDB" id="A0AAW1DBB6"/>
<organism evidence="1 2">
    <name type="scientific">Rhynocoris fuscipes</name>
    <dbReference type="NCBI Taxonomy" id="488301"/>
    <lineage>
        <taxon>Eukaryota</taxon>
        <taxon>Metazoa</taxon>
        <taxon>Ecdysozoa</taxon>
        <taxon>Arthropoda</taxon>
        <taxon>Hexapoda</taxon>
        <taxon>Insecta</taxon>
        <taxon>Pterygota</taxon>
        <taxon>Neoptera</taxon>
        <taxon>Paraneoptera</taxon>
        <taxon>Hemiptera</taxon>
        <taxon>Heteroptera</taxon>
        <taxon>Panheteroptera</taxon>
        <taxon>Cimicomorpha</taxon>
        <taxon>Reduviidae</taxon>
        <taxon>Harpactorinae</taxon>
        <taxon>Harpactorini</taxon>
        <taxon>Rhynocoris</taxon>
    </lineage>
</organism>
<evidence type="ECO:0000313" key="1">
    <source>
        <dbReference type="EMBL" id="KAK9508309.1"/>
    </source>
</evidence>
<dbReference type="Pfam" id="PF06585">
    <property type="entry name" value="JHBP"/>
    <property type="match status" value="1"/>
</dbReference>
<dbReference type="PANTHER" id="PTHR11008:SF32">
    <property type="entry name" value="CIRCADIAN CLOCK-CONTROLLED PROTEIN DAYWAKE-RELATED"/>
    <property type="match status" value="1"/>
</dbReference>